<name>A0ABS4JXA2_9FIRM</name>
<organism evidence="7 8">
    <name type="scientific">Symbiobacterium terraclitae</name>
    <dbReference type="NCBI Taxonomy" id="557451"/>
    <lineage>
        <taxon>Bacteria</taxon>
        <taxon>Bacillati</taxon>
        <taxon>Bacillota</taxon>
        <taxon>Clostridia</taxon>
        <taxon>Eubacteriales</taxon>
        <taxon>Symbiobacteriaceae</taxon>
        <taxon>Symbiobacterium</taxon>
    </lineage>
</organism>
<keyword evidence="2 5" id="KW-0812">Transmembrane</keyword>
<comment type="caution">
    <text evidence="7">The sequence shown here is derived from an EMBL/GenBank/DDBJ whole genome shotgun (WGS) entry which is preliminary data.</text>
</comment>
<evidence type="ECO:0000313" key="8">
    <source>
        <dbReference type="Proteomes" id="UP001519289"/>
    </source>
</evidence>
<dbReference type="RefSeq" id="WP_209468263.1">
    <property type="nucleotide sequence ID" value="NZ_JAGGLG010000053.1"/>
</dbReference>
<dbReference type="Pfam" id="PF00528">
    <property type="entry name" value="BPD_transp_1"/>
    <property type="match status" value="1"/>
</dbReference>
<evidence type="ECO:0000259" key="6">
    <source>
        <dbReference type="PROSITE" id="PS50928"/>
    </source>
</evidence>
<evidence type="ECO:0000256" key="3">
    <source>
        <dbReference type="ARBA" id="ARBA00022989"/>
    </source>
</evidence>
<keyword evidence="4 5" id="KW-0472">Membrane</keyword>
<evidence type="ECO:0000256" key="5">
    <source>
        <dbReference type="RuleBase" id="RU363032"/>
    </source>
</evidence>
<keyword evidence="5" id="KW-0813">Transport</keyword>
<dbReference type="PANTHER" id="PTHR43839">
    <property type="entry name" value="OPPC IN A BINDING PROTEIN-DEPENDENT TRANSPORT SYSTEM"/>
    <property type="match status" value="1"/>
</dbReference>
<keyword evidence="3 5" id="KW-1133">Transmembrane helix</keyword>
<feature type="transmembrane region" description="Helical" evidence="5">
    <location>
        <begin position="106"/>
        <end position="130"/>
    </location>
</feature>
<dbReference type="InterPro" id="IPR000515">
    <property type="entry name" value="MetI-like"/>
</dbReference>
<dbReference type="Proteomes" id="UP001519289">
    <property type="component" value="Unassembled WGS sequence"/>
</dbReference>
<dbReference type="Gene3D" id="1.10.3720.10">
    <property type="entry name" value="MetI-like"/>
    <property type="match status" value="1"/>
</dbReference>
<dbReference type="SUPFAM" id="SSF161098">
    <property type="entry name" value="MetI-like"/>
    <property type="match status" value="1"/>
</dbReference>
<comment type="subcellular location">
    <subcellularLocation>
        <location evidence="5">Cell membrane</location>
        <topology evidence="5">Multi-pass membrane protein</topology>
    </subcellularLocation>
    <subcellularLocation>
        <location evidence="1">Membrane</location>
        <topology evidence="1">Multi-pass membrane protein</topology>
    </subcellularLocation>
</comment>
<evidence type="ECO:0000256" key="1">
    <source>
        <dbReference type="ARBA" id="ARBA00004141"/>
    </source>
</evidence>
<dbReference type="CDD" id="cd06261">
    <property type="entry name" value="TM_PBP2"/>
    <property type="match status" value="1"/>
</dbReference>
<evidence type="ECO:0000256" key="4">
    <source>
        <dbReference type="ARBA" id="ARBA00023136"/>
    </source>
</evidence>
<keyword evidence="8" id="KW-1185">Reference proteome</keyword>
<sequence>MRRLFRNPPLVWSLLLALVLLVAMALPSVVDFGDYATVQKVRAPLAPGEDGFILGSDLAGRNLLPRVLVGMRLTLLVGLGVLLLRAVLALPLGLLAGWRGGWLARVVSATAAGASAVPTLIVVALVLRIFSSVLTLSRPVQYLIYAAALVLVGLPRLADQIANLTGSVKNMPHVEAALSLGATQWRIITRHLFPVIRGDLLAALAAELALVLVAMGHMAIFDASAVIGGVTMVQLEYGRYANVELVPELGAMMGLSKGLIRYYWWPAVVPAVALGLIIACFQLLADGLRRWWLRRA</sequence>
<accession>A0ABS4JXA2</accession>
<evidence type="ECO:0000256" key="2">
    <source>
        <dbReference type="ARBA" id="ARBA00022692"/>
    </source>
</evidence>
<feature type="transmembrane region" description="Helical" evidence="5">
    <location>
        <begin position="200"/>
        <end position="220"/>
    </location>
</feature>
<comment type="similarity">
    <text evidence="5">Belongs to the binding-protein-dependent transport system permease family.</text>
</comment>
<reference evidence="7 8" key="1">
    <citation type="submission" date="2021-03" db="EMBL/GenBank/DDBJ databases">
        <title>Genomic Encyclopedia of Type Strains, Phase IV (KMG-IV): sequencing the most valuable type-strain genomes for metagenomic binning, comparative biology and taxonomic classification.</title>
        <authorList>
            <person name="Goeker M."/>
        </authorList>
    </citation>
    <scope>NUCLEOTIDE SEQUENCE [LARGE SCALE GENOMIC DNA]</scope>
    <source>
        <strain evidence="7 8">DSM 27138</strain>
    </source>
</reference>
<dbReference type="PANTHER" id="PTHR43839:SF3">
    <property type="entry name" value="OLIGOPEPTIDE ABC TRANSPORTER, PERMEASE PROTEIN"/>
    <property type="match status" value="1"/>
</dbReference>
<evidence type="ECO:0000313" key="7">
    <source>
        <dbReference type="EMBL" id="MBP2020167.1"/>
    </source>
</evidence>
<dbReference type="InterPro" id="IPR035906">
    <property type="entry name" value="MetI-like_sf"/>
</dbReference>
<feature type="transmembrane region" description="Helical" evidence="5">
    <location>
        <begin position="262"/>
        <end position="285"/>
    </location>
</feature>
<gene>
    <name evidence="7" type="ORF">J2Z79_003623</name>
</gene>
<protein>
    <submittedName>
        <fullName evidence="7">ABC-type dipeptide/oligopeptide/nickel transport system permease subunit</fullName>
    </submittedName>
</protein>
<dbReference type="PROSITE" id="PS50928">
    <property type="entry name" value="ABC_TM1"/>
    <property type="match status" value="1"/>
</dbReference>
<feature type="transmembrane region" description="Helical" evidence="5">
    <location>
        <begin position="73"/>
        <end position="94"/>
    </location>
</feature>
<feature type="domain" description="ABC transmembrane type-1" evidence="6">
    <location>
        <begin position="71"/>
        <end position="285"/>
    </location>
</feature>
<dbReference type="EMBL" id="JAGGLG010000053">
    <property type="protein sequence ID" value="MBP2020167.1"/>
    <property type="molecule type" value="Genomic_DNA"/>
</dbReference>
<proteinExistence type="inferred from homology"/>